<name>A0A9Q3K3S2_9BASI</name>
<dbReference type="EMBL" id="AVOT02090018">
    <property type="protein sequence ID" value="MBW0572395.1"/>
    <property type="molecule type" value="Genomic_DNA"/>
</dbReference>
<gene>
    <name evidence="1" type="ORF">O181_112110</name>
</gene>
<dbReference type="Proteomes" id="UP000765509">
    <property type="component" value="Unassembled WGS sequence"/>
</dbReference>
<reference evidence="1" key="1">
    <citation type="submission" date="2021-03" db="EMBL/GenBank/DDBJ databases">
        <title>Draft genome sequence of rust myrtle Austropuccinia psidii MF-1, a brazilian biotype.</title>
        <authorList>
            <person name="Quecine M.C."/>
            <person name="Pachon D.M.R."/>
            <person name="Bonatelli M.L."/>
            <person name="Correr F.H."/>
            <person name="Franceschini L.M."/>
            <person name="Leite T.F."/>
            <person name="Margarido G.R.A."/>
            <person name="Almeida C.A."/>
            <person name="Ferrarezi J.A."/>
            <person name="Labate C.A."/>
        </authorList>
    </citation>
    <scope>NUCLEOTIDE SEQUENCE</scope>
    <source>
        <strain evidence="1">MF-1</strain>
    </source>
</reference>
<organism evidence="1 2">
    <name type="scientific">Austropuccinia psidii MF-1</name>
    <dbReference type="NCBI Taxonomy" id="1389203"/>
    <lineage>
        <taxon>Eukaryota</taxon>
        <taxon>Fungi</taxon>
        <taxon>Dikarya</taxon>
        <taxon>Basidiomycota</taxon>
        <taxon>Pucciniomycotina</taxon>
        <taxon>Pucciniomycetes</taxon>
        <taxon>Pucciniales</taxon>
        <taxon>Sphaerophragmiaceae</taxon>
        <taxon>Austropuccinia</taxon>
    </lineage>
</organism>
<keyword evidence="2" id="KW-1185">Reference proteome</keyword>
<proteinExistence type="predicted"/>
<accession>A0A9Q3K3S2</accession>
<evidence type="ECO:0000313" key="2">
    <source>
        <dbReference type="Proteomes" id="UP000765509"/>
    </source>
</evidence>
<evidence type="ECO:0000313" key="1">
    <source>
        <dbReference type="EMBL" id="MBW0572395.1"/>
    </source>
</evidence>
<dbReference type="AlphaFoldDB" id="A0A9Q3K3S2"/>
<protein>
    <submittedName>
        <fullName evidence="1">Uncharacterized protein</fullName>
    </submittedName>
</protein>
<comment type="caution">
    <text evidence="1">The sequence shown here is derived from an EMBL/GenBank/DDBJ whole genome shotgun (WGS) entry which is preliminary data.</text>
</comment>
<sequence>MQNPALGKPPNNANNSLCLARVPNLHTQTLTLVQVPENLNSSLHRGSLPTTPTLPYASAGSQRFTHCGFPYLSGPASSTLSLKISKYQILNDQFRISQLRGHFQNHIN</sequence>